<evidence type="ECO:0000256" key="4">
    <source>
        <dbReference type="ARBA" id="ARBA00022840"/>
    </source>
</evidence>
<organism evidence="8 9">
    <name type="scientific">Antricoccus suffuscus</name>
    <dbReference type="NCBI Taxonomy" id="1629062"/>
    <lineage>
        <taxon>Bacteria</taxon>
        <taxon>Bacillati</taxon>
        <taxon>Actinomycetota</taxon>
        <taxon>Actinomycetes</taxon>
        <taxon>Geodermatophilales</taxon>
        <taxon>Antricoccaceae</taxon>
        <taxon>Antricoccus</taxon>
    </lineage>
</organism>
<dbReference type="InterPro" id="IPR017871">
    <property type="entry name" value="ABC_transporter-like_CS"/>
</dbReference>
<dbReference type="Pfam" id="PF03459">
    <property type="entry name" value="TOBE"/>
    <property type="match status" value="1"/>
</dbReference>
<feature type="domain" description="ABC transporter" evidence="6">
    <location>
        <begin position="8"/>
        <end position="244"/>
    </location>
</feature>
<keyword evidence="2 5" id="KW-0500">Molybdenum</keyword>
<reference evidence="8 9" key="1">
    <citation type="submission" date="2018-03" db="EMBL/GenBank/DDBJ databases">
        <title>Genomic Encyclopedia of Archaeal and Bacterial Type Strains, Phase II (KMG-II): from individual species to whole genera.</title>
        <authorList>
            <person name="Goeker M."/>
        </authorList>
    </citation>
    <scope>NUCLEOTIDE SEQUENCE [LARGE SCALE GENOMIC DNA]</scope>
    <source>
        <strain evidence="8 9">DSM 100065</strain>
    </source>
</reference>
<feature type="domain" description="Mop" evidence="7">
    <location>
        <begin position="306"/>
        <end position="370"/>
    </location>
</feature>
<dbReference type="AlphaFoldDB" id="A0A2T0ZW30"/>
<evidence type="ECO:0000259" key="7">
    <source>
        <dbReference type="PROSITE" id="PS51866"/>
    </source>
</evidence>
<evidence type="ECO:0000256" key="2">
    <source>
        <dbReference type="ARBA" id="ARBA00022505"/>
    </source>
</evidence>
<dbReference type="Proteomes" id="UP000237752">
    <property type="component" value="Unassembled WGS sequence"/>
</dbReference>
<dbReference type="InterPro" id="IPR027417">
    <property type="entry name" value="P-loop_NTPase"/>
</dbReference>
<gene>
    <name evidence="8" type="ORF">CLV47_11699</name>
</gene>
<dbReference type="GO" id="GO:0016887">
    <property type="term" value="F:ATP hydrolysis activity"/>
    <property type="evidence" value="ECO:0007669"/>
    <property type="project" value="InterPro"/>
</dbReference>
<evidence type="ECO:0000256" key="5">
    <source>
        <dbReference type="PROSITE-ProRule" id="PRU01213"/>
    </source>
</evidence>
<dbReference type="InterPro" id="IPR008995">
    <property type="entry name" value="Mo/tungstate-bd_C_term_dom"/>
</dbReference>
<dbReference type="OrthoDB" id="9112331at2"/>
<sequence>MQLTTASPRPLHVNATVERGSFVLDVDFTVAPGEVLGVIGPNGAGKSTLLRTLAGLSALTEGSIALGDEVYDDPAADVFYPAERRPVGLVFQNYRLFPHLSVLDNVAFAARAQGAGRRESRARAGTWLDRLDLSEFASRKPAQLSGGQAQRVALARALAADPGILLLDEPLSALDARTKLEVRNGLRDHLRDFGGPTLIVTHDPLEAMVMTDRLLVIEHGRVVQQGAPADVARRPSTSYIARLVGLNLYAGVVRPDAAVELDGGGKLFGSAYAAGDMSAELPPVGSRALVAVRPTSVAIHATRPEHSSPRNAWEGTVAGLELLTDRIRVQVDGTPSALIDVTAGAVAELDLARGDRVWLSVKATEVDVYAG</sequence>
<dbReference type="GO" id="GO:0005524">
    <property type="term" value="F:ATP binding"/>
    <property type="evidence" value="ECO:0007669"/>
    <property type="project" value="UniProtKB-KW"/>
</dbReference>
<evidence type="ECO:0000256" key="3">
    <source>
        <dbReference type="ARBA" id="ARBA00022741"/>
    </source>
</evidence>
<protein>
    <submittedName>
        <fullName evidence="8">Molybdate transport system ATP-binding protein</fullName>
    </submittedName>
</protein>
<keyword evidence="4 8" id="KW-0067">ATP-binding</keyword>
<dbReference type="InterPro" id="IPR003593">
    <property type="entry name" value="AAA+_ATPase"/>
</dbReference>
<evidence type="ECO:0000313" key="8">
    <source>
        <dbReference type="EMBL" id="PRZ40566.1"/>
    </source>
</evidence>
<evidence type="ECO:0000256" key="1">
    <source>
        <dbReference type="ARBA" id="ARBA00022448"/>
    </source>
</evidence>
<evidence type="ECO:0000259" key="6">
    <source>
        <dbReference type="PROSITE" id="PS50893"/>
    </source>
</evidence>
<keyword evidence="1" id="KW-0813">Transport</keyword>
<dbReference type="SUPFAM" id="SSF52540">
    <property type="entry name" value="P-loop containing nucleoside triphosphate hydrolases"/>
    <property type="match status" value="1"/>
</dbReference>
<evidence type="ECO:0000313" key="9">
    <source>
        <dbReference type="Proteomes" id="UP000237752"/>
    </source>
</evidence>
<name>A0A2T0ZW30_9ACTN</name>
<dbReference type="SUPFAM" id="SSF50331">
    <property type="entry name" value="MOP-like"/>
    <property type="match status" value="1"/>
</dbReference>
<dbReference type="InterPro" id="IPR004606">
    <property type="entry name" value="Mop_domain"/>
</dbReference>
<keyword evidence="9" id="KW-1185">Reference proteome</keyword>
<dbReference type="PROSITE" id="PS00211">
    <property type="entry name" value="ABC_TRANSPORTER_1"/>
    <property type="match status" value="1"/>
</dbReference>
<accession>A0A2T0ZW30</accession>
<dbReference type="PROSITE" id="PS51866">
    <property type="entry name" value="MOP"/>
    <property type="match status" value="1"/>
</dbReference>
<comment type="caution">
    <text evidence="8">The sequence shown here is derived from an EMBL/GenBank/DDBJ whole genome shotgun (WGS) entry which is preliminary data.</text>
</comment>
<dbReference type="PROSITE" id="PS50893">
    <property type="entry name" value="ABC_TRANSPORTER_2"/>
    <property type="match status" value="1"/>
</dbReference>
<keyword evidence="3" id="KW-0547">Nucleotide-binding</keyword>
<dbReference type="Gene3D" id="2.40.50.100">
    <property type="match status" value="1"/>
</dbReference>
<dbReference type="InterPro" id="IPR050093">
    <property type="entry name" value="ABC_SmlMolc_Importer"/>
</dbReference>
<dbReference type="PANTHER" id="PTHR42781">
    <property type="entry name" value="SPERMIDINE/PUTRESCINE IMPORT ATP-BINDING PROTEIN POTA"/>
    <property type="match status" value="1"/>
</dbReference>
<dbReference type="PANTHER" id="PTHR42781:SF4">
    <property type="entry name" value="SPERMIDINE_PUTRESCINE IMPORT ATP-BINDING PROTEIN POTA"/>
    <property type="match status" value="1"/>
</dbReference>
<dbReference type="InterPro" id="IPR005116">
    <property type="entry name" value="Transp-assoc_OB_typ1"/>
</dbReference>
<dbReference type="GO" id="GO:0015689">
    <property type="term" value="P:molybdate ion transport"/>
    <property type="evidence" value="ECO:0007669"/>
    <property type="project" value="InterPro"/>
</dbReference>
<dbReference type="EMBL" id="PVUE01000016">
    <property type="protein sequence ID" value="PRZ40566.1"/>
    <property type="molecule type" value="Genomic_DNA"/>
</dbReference>
<proteinExistence type="predicted"/>
<dbReference type="Gene3D" id="3.40.50.300">
    <property type="entry name" value="P-loop containing nucleotide triphosphate hydrolases"/>
    <property type="match status" value="1"/>
</dbReference>
<dbReference type="Pfam" id="PF00005">
    <property type="entry name" value="ABC_tran"/>
    <property type="match status" value="1"/>
</dbReference>
<dbReference type="SMART" id="SM00382">
    <property type="entry name" value="AAA"/>
    <property type="match status" value="1"/>
</dbReference>
<dbReference type="InterPro" id="IPR003439">
    <property type="entry name" value="ABC_transporter-like_ATP-bd"/>
</dbReference>